<keyword evidence="3 11" id="KW-0378">Hydrolase</keyword>
<sequence>MALGWLNSLNEEQRQAVQGTEGPALILAGAGSGKTRVLTYRAAYLIREKGIAAERMLLLTFTNQAGKEMKNRIQKLLAGGPPPWAGTFHSWCAQVLRRDGRLAGIAPDYVIYDDNDQQMAMKQVIEKLKLAVRDYRPRLVLGVISAAKNELVGPLEYPQYVKGPWQERVAQLYLGYQRALKEANALDFDDLLMETVKLWQKQPQVLARYQHKYQYVLVDEYQDTNQAQYVLTKMLAGRWRNLCAVGDMSQSIYKWRGADFRNLQRLKDDFGDDLKIFRLEHNYRSTQPILDAAHAVVSHNTSHPILNLWTDKHEGELIKVFEAGDEREEAQFIVSTINNAKLSDYAVLYRTNAQSRVIEEALIKWSIPYRLIGGTRFYERAEVKDCLAYLRLITNPKDKVAEERIKKLGKRRWEKFESVNSLWQMAKGKNTLELLDEVLRVTGYLELYNEEDEEEAMRLENIKELRSVAEEWPKLTEFLETVALVEHRRDTANGGENKVTLMTLHAAKGLEFPVVFIVGMEEGLFPHSRSLMDKEELEEERRLAYVGITRAKDRLYLTYARRRLYFGQRGEMMRSRFIGEIPDAIMKRL</sequence>
<keyword evidence="2 11" id="KW-0547">Nucleotide-binding</keyword>
<evidence type="ECO:0000313" key="14">
    <source>
        <dbReference type="EMBL" id="OGY17134.1"/>
    </source>
</evidence>
<reference evidence="14 15" key="1">
    <citation type="journal article" date="2016" name="Nat. Commun.">
        <title>Thousands of microbial genomes shed light on interconnected biogeochemical processes in an aquifer system.</title>
        <authorList>
            <person name="Anantharaman K."/>
            <person name="Brown C.T."/>
            <person name="Hug L.A."/>
            <person name="Sharon I."/>
            <person name="Castelle C.J."/>
            <person name="Probst A.J."/>
            <person name="Thomas B.C."/>
            <person name="Singh A."/>
            <person name="Wilkins M.J."/>
            <person name="Karaoz U."/>
            <person name="Brodie E.L."/>
            <person name="Williams K.H."/>
            <person name="Hubbard S.S."/>
            <person name="Banfield J.F."/>
        </authorList>
    </citation>
    <scope>NUCLEOTIDE SEQUENCE [LARGE SCALE GENOMIC DNA]</scope>
</reference>
<proteinExistence type="inferred from homology"/>
<dbReference type="Pfam" id="PF00580">
    <property type="entry name" value="UvrD-helicase"/>
    <property type="match status" value="1"/>
</dbReference>
<evidence type="ECO:0000259" key="13">
    <source>
        <dbReference type="PROSITE" id="PS51217"/>
    </source>
</evidence>
<keyword evidence="6" id="KW-0238">DNA-binding</keyword>
<dbReference type="InterPro" id="IPR014017">
    <property type="entry name" value="DNA_helicase_UvrD-like_C"/>
</dbReference>
<gene>
    <name evidence="14" type="ORF">A2784_00210</name>
</gene>
<evidence type="ECO:0000256" key="1">
    <source>
        <dbReference type="ARBA" id="ARBA00009922"/>
    </source>
</evidence>
<dbReference type="InterPro" id="IPR014016">
    <property type="entry name" value="UvrD-like_ATP-bd"/>
</dbReference>
<dbReference type="PROSITE" id="PS51198">
    <property type="entry name" value="UVRD_HELICASE_ATP_BIND"/>
    <property type="match status" value="1"/>
</dbReference>
<comment type="catalytic activity">
    <reaction evidence="8">
        <text>Couples ATP hydrolysis with the unwinding of duplex DNA by translocating in the 3'-5' direction.</text>
        <dbReference type="EC" id="5.6.2.4"/>
    </reaction>
</comment>
<feature type="binding site" evidence="11">
    <location>
        <begin position="28"/>
        <end position="35"/>
    </location>
    <ligand>
        <name>ATP</name>
        <dbReference type="ChEBI" id="CHEBI:30616"/>
    </ligand>
</feature>
<dbReference type="Proteomes" id="UP000177324">
    <property type="component" value="Unassembled WGS sequence"/>
</dbReference>
<dbReference type="GO" id="GO:0000725">
    <property type="term" value="P:recombinational repair"/>
    <property type="evidence" value="ECO:0007669"/>
    <property type="project" value="TreeGrafter"/>
</dbReference>
<dbReference type="PANTHER" id="PTHR11070:SF2">
    <property type="entry name" value="ATP-DEPENDENT DNA HELICASE SRS2"/>
    <property type="match status" value="1"/>
</dbReference>
<accession>A0A1G1VP60</accession>
<keyword evidence="5 11" id="KW-0067">ATP-binding</keyword>
<dbReference type="GO" id="GO:0033202">
    <property type="term" value="C:DNA helicase complex"/>
    <property type="evidence" value="ECO:0007669"/>
    <property type="project" value="TreeGrafter"/>
</dbReference>
<protein>
    <recommendedName>
        <fullName evidence="9">DNA 3'-5' helicase</fullName>
        <ecNumber evidence="9">5.6.2.4</ecNumber>
    </recommendedName>
</protein>
<dbReference type="GO" id="GO:0043138">
    <property type="term" value="F:3'-5' DNA helicase activity"/>
    <property type="evidence" value="ECO:0007669"/>
    <property type="project" value="UniProtKB-EC"/>
</dbReference>
<dbReference type="GO" id="GO:0003677">
    <property type="term" value="F:DNA binding"/>
    <property type="evidence" value="ECO:0007669"/>
    <property type="project" value="UniProtKB-KW"/>
</dbReference>
<dbReference type="GO" id="GO:0005829">
    <property type="term" value="C:cytosol"/>
    <property type="evidence" value="ECO:0007669"/>
    <property type="project" value="TreeGrafter"/>
</dbReference>
<dbReference type="PROSITE" id="PS51217">
    <property type="entry name" value="UVRD_HELICASE_CTER"/>
    <property type="match status" value="1"/>
</dbReference>
<dbReference type="PANTHER" id="PTHR11070">
    <property type="entry name" value="UVRD / RECB / PCRA DNA HELICASE FAMILY MEMBER"/>
    <property type="match status" value="1"/>
</dbReference>
<feature type="domain" description="UvrD-like helicase ATP-binding" evidence="12">
    <location>
        <begin position="7"/>
        <end position="286"/>
    </location>
</feature>
<comment type="similarity">
    <text evidence="1">Belongs to the helicase family. UvrD subfamily.</text>
</comment>
<dbReference type="STRING" id="1797589.A2784_00210"/>
<feature type="domain" description="UvrD-like helicase C-terminal" evidence="13">
    <location>
        <begin position="287"/>
        <end position="509"/>
    </location>
</feature>
<evidence type="ECO:0000256" key="9">
    <source>
        <dbReference type="ARBA" id="ARBA00034808"/>
    </source>
</evidence>
<evidence type="ECO:0000256" key="7">
    <source>
        <dbReference type="ARBA" id="ARBA00023235"/>
    </source>
</evidence>
<dbReference type="Gene3D" id="3.40.50.300">
    <property type="entry name" value="P-loop containing nucleotide triphosphate hydrolases"/>
    <property type="match status" value="3"/>
</dbReference>
<evidence type="ECO:0000313" key="15">
    <source>
        <dbReference type="Proteomes" id="UP000177324"/>
    </source>
</evidence>
<dbReference type="InterPro" id="IPR013986">
    <property type="entry name" value="DExx_box_DNA_helicase_dom_sf"/>
</dbReference>
<evidence type="ECO:0000259" key="12">
    <source>
        <dbReference type="PROSITE" id="PS51198"/>
    </source>
</evidence>
<dbReference type="InterPro" id="IPR000212">
    <property type="entry name" value="DNA_helicase_UvrD/REP"/>
</dbReference>
<comment type="caution">
    <text evidence="14">The sequence shown here is derived from an EMBL/GenBank/DDBJ whole genome shotgun (WGS) entry which is preliminary data.</text>
</comment>
<evidence type="ECO:0000256" key="4">
    <source>
        <dbReference type="ARBA" id="ARBA00022806"/>
    </source>
</evidence>
<evidence type="ECO:0000256" key="2">
    <source>
        <dbReference type="ARBA" id="ARBA00022741"/>
    </source>
</evidence>
<organism evidence="14 15">
    <name type="scientific">Candidatus Chisholmbacteria bacterium RIFCSPHIGHO2_01_FULL_48_12</name>
    <dbReference type="NCBI Taxonomy" id="1797589"/>
    <lineage>
        <taxon>Bacteria</taxon>
        <taxon>Candidatus Chisholmiibacteriota</taxon>
    </lineage>
</organism>
<evidence type="ECO:0000256" key="3">
    <source>
        <dbReference type="ARBA" id="ARBA00022801"/>
    </source>
</evidence>
<dbReference type="GO" id="GO:0005524">
    <property type="term" value="F:ATP binding"/>
    <property type="evidence" value="ECO:0007669"/>
    <property type="project" value="UniProtKB-UniRule"/>
</dbReference>
<name>A0A1G1VP60_9BACT</name>
<dbReference type="CDD" id="cd18807">
    <property type="entry name" value="SF1_C_UvrD"/>
    <property type="match status" value="1"/>
</dbReference>
<dbReference type="EMBL" id="MHCH01000032">
    <property type="protein sequence ID" value="OGY17134.1"/>
    <property type="molecule type" value="Genomic_DNA"/>
</dbReference>
<dbReference type="CDD" id="cd17932">
    <property type="entry name" value="DEXQc_UvrD"/>
    <property type="match status" value="1"/>
</dbReference>
<comment type="catalytic activity">
    <reaction evidence="10">
        <text>ATP + H2O = ADP + phosphate + H(+)</text>
        <dbReference type="Rhea" id="RHEA:13065"/>
        <dbReference type="ChEBI" id="CHEBI:15377"/>
        <dbReference type="ChEBI" id="CHEBI:15378"/>
        <dbReference type="ChEBI" id="CHEBI:30616"/>
        <dbReference type="ChEBI" id="CHEBI:43474"/>
        <dbReference type="ChEBI" id="CHEBI:456216"/>
        <dbReference type="EC" id="5.6.2.4"/>
    </reaction>
</comment>
<keyword evidence="4 11" id="KW-0347">Helicase</keyword>
<dbReference type="AlphaFoldDB" id="A0A1G1VP60"/>
<evidence type="ECO:0000256" key="11">
    <source>
        <dbReference type="PROSITE-ProRule" id="PRU00560"/>
    </source>
</evidence>
<evidence type="ECO:0000256" key="8">
    <source>
        <dbReference type="ARBA" id="ARBA00034617"/>
    </source>
</evidence>
<dbReference type="Pfam" id="PF13361">
    <property type="entry name" value="UvrD_C"/>
    <property type="match status" value="2"/>
</dbReference>
<evidence type="ECO:0000256" key="6">
    <source>
        <dbReference type="ARBA" id="ARBA00023125"/>
    </source>
</evidence>
<evidence type="ECO:0000256" key="10">
    <source>
        <dbReference type="ARBA" id="ARBA00048988"/>
    </source>
</evidence>
<dbReference type="Gene3D" id="1.10.486.10">
    <property type="entry name" value="PCRA, domain 4"/>
    <property type="match status" value="2"/>
</dbReference>
<keyword evidence="7" id="KW-0413">Isomerase</keyword>
<dbReference type="InterPro" id="IPR027417">
    <property type="entry name" value="P-loop_NTPase"/>
</dbReference>
<dbReference type="EC" id="5.6.2.4" evidence="9"/>
<dbReference type="GO" id="GO:0016887">
    <property type="term" value="F:ATP hydrolysis activity"/>
    <property type="evidence" value="ECO:0007669"/>
    <property type="project" value="RHEA"/>
</dbReference>
<dbReference type="SUPFAM" id="SSF52540">
    <property type="entry name" value="P-loop containing nucleoside triphosphate hydrolases"/>
    <property type="match status" value="1"/>
</dbReference>
<evidence type="ECO:0000256" key="5">
    <source>
        <dbReference type="ARBA" id="ARBA00022840"/>
    </source>
</evidence>
<dbReference type="Gene3D" id="1.10.10.160">
    <property type="match status" value="1"/>
</dbReference>